<organism evidence="11 12">
    <name type="scientific">ssRNA phage SRR5208570_4</name>
    <dbReference type="NCBI Taxonomy" id="2786381"/>
    <lineage>
        <taxon>Viruses</taxon>
        <taxon>Riboviria</taxon>
        <taxon>Orthornavirae</taxon>
        <taxon>Lenarviricota</taxon>
        <taxon>Leviviricetes</taxon>
        <taxon>Norzivirales</taxon>
        <taxon>Fiersviridae</taxon>
        <taxon>Philtcovirus</taxon>
        <taxon>Philtcovirus borboradaptatum</taxon>
    </lineage>
</organism>
<keyword evidence="9" id="KW-0460">Magnesium</keyword>
<feature type="binding site" evidence="9">
    <location>
        <position position="351"/>
    </location>
    <ligand>
        <name>Mg(2+)</name>
        <dbReference type="ChEBI" id="CHEBI:18420"/>
        <label>2</label>
    </ligand>
</feature>
<dbReference type="GO" id="GO:0003968">
    <property type="term" value="F:RNA-directed RNA polymerase activity"/>
    <property type="evidence" value="ECO:0007669"/>
    <property type="project" value="UniProtKB-KW"/>
</dbReference>
<dbReference type="GO" id="GO:0000166">
    <property type="term" value="F:nucleotide binding"/>
    <property type="evidence" value="ECO:0007669"/>
    <property type="project" value="UniProtKB-KW"/>
</dbReference>
<dbReference type="Proteomes" id="UP000681494">
    <property type="component" value="Segment"/>
</dbReference>
<feature type="binding site" evidence="9">
    <location>
        <position position="272"/>
    </location>
    <ligand>
        <name>Mg(2+)</name>
        <dbReference type="ChEBI" id="CHEBI:18420"/>
        <label>2</label>
    </ligand>
</feature>
<keyword evidence="2 11" id="KW-0696">RNA-directed RNA polymerase</keyword>
<keyword evidence="12" id="KW-1185">Reference proteome</keyword>
<reference evidence="11" key="1">
    <citation type="submission" date="2020-09" db="EMBL/GenBank/DDBJ databases">
        <title>Leviviricetes taxonomy.</title>
        <authorList>
            <person name="Stockdale S.R."/>
            <person name="Callanan J."/>
            <person name="Adriaenssens E.M."/>
            <person name="Kuhn J.H."/>
            <person name="Rumnieks J."/>
            <person name="Shkoporov A."/>
            <person name="Draper L.A."/>
            <person name="Ross P."/>
            <person name="Hill C."/>
        </authorList>
    </citation>
    <scope>NUCLEOTIDE SEQUENCE</scope>
</reference>
<evidence type="ECO:0000256" key="2">
    <source>
        <dbReference type="ARBA" id="ARBA00022484"/>
    </source>
</evidence>
<evidence type="ECO:0000256" key="4">
    <source>
        <dbReference type="ARBA" id="ARBA00022695"/>
    </source>
</evidence>
<evidence type="ECO:0000256" key="1">
    <source>
        <dbReference type="ARBA" id="ARBA00012494"/>
    </source>
</evidence>
<dbReference type="InterPro" id="IPR005093">
    <property type="entry name" value="RNArep_beta"/>
</dbReference>
<keyword evidence="6" id="KW-0693">Viral RNA replication</keyword>
<dbReference type="GO" id="GO:0046872">
    <property type="term" value="F:metal ion binding"/>
    <property type="evidence" value="ECO:0007669"/>
    <property type="project" value="UniProtKB-KW"/>
</dbReference>
<proteinExistence type="predicted"/>
<dbReference type="InterPro" id="IPR043502">
    <property type="entry name" value="DNA/RNA_pol_sf"/>
</dbReference>
<dbReference type="RefSeq" id="YP_010769710.1">
    <property type="nucleotide sequence ID" value="NC_074053.1"/>
</dbReference>
<evidence type="ECO:0000256" key="9">
    <source>
        <dbReference type="PIRSR" id="PIRSR605093-1"/>
    </source>
</evidence>
<evidence type="ECO:0000256" key="8">
    <source>
        <dbReference type="ARBA" id="ARBA00048744"/>
    </source>
</evidence>
<dbReference type="InterPro" id="IPR007096">
    <property type="entry name" value="RNA-dir_Rpol_cat_phage"/>
</dbReference>
<dbReference type="EC" id="2.7.7.48" evidence="1"/>
<protein>
    <recommendedName>
        <fullName evidence="1">RNA-directed RNA polymerase</fullName>
        <ecNumber evidence="1">2.7.7.48</ecNumber>
    </recommendedName>
    <alternativeName>
        <fullName evidence="7">RNA replicase beta chain</fullName>
    </alternativeName>
</protein>
<dbReference type="PROSITE" id="PS50522">
    <property type="entry name" value="RDRP_PHAGE"/>
    <property type="match status" value="1"/>
</dbReference>
<evidence type="ECO:0000256" key="7">
    <source>
        <dbReference type="ARBA" id="ARBA00030248"/>
    </source>
</evidence>
<keyword evidence="9" id="KW-0479">Metal-binding</keyword>
<gene>
    <name evidence="11" type="primary">SRR5208570_4_4</name>
</gene>
<dbReference type="EMBL" id="BK014077">
    <property type="protein sequence ID" value="DAD52347.1"/>
    <property type="molecule type" value="Genomic_RNA"/>
</dbReference>
<feature type="domain" description="RdRp catalytic" evidence="10">
    <location>
        <begin position="257"/>
        <end position="383"/>
    </location>
</feature>
<keyword evidence="5" id="KW-0547">Nucleotide-binding</keyword>
<evidence type="ECO:0000256" key="5">
    <source>
        <dbReference type="ARBA" id="ARBA00022741"/>
    </source>
</evidence>
<evidence type="ECO:0000313" key="11">
    <source>
        <dbReference type="EMBL" id="DAD52347.1"/>
    </source>
</evidence>
<evidence type="ECO:0000313" key="12">
    <source>
        <dbReference type="Proteomes" id="UP000681494"/>
    </source>
</evidence>
<evidence type="ECO:0000256" key="3">
    <source>
        <dbReference type="ARBA" id="ARBA00022679"/>
    </source>
</evidence>
<dbReference type="GeneID" id="80398804"/>
<name>A0A8S5L492_9VIRU</name>
<accession>A0A8S5L492</accession>
<dbReference type="KEGG" id="vg:80398804"/>
<sequence length="541" mass="61859">MLEMVRAITAAIPTEFGKEKYLAAQAGDWPTLFKPCKGPNSFQDHRSYFLDAQAAACVRKLPGIAPELAVQRKKKAEETFYRCEAACKATNTRLAWWVNLFERPFFGDLDEKDLSVYNAIVEMRVLCRQILGKIPSTLSPSFSGGSTFNVRGKNITLPHKLGQSVSVTKRFRDLFKILNSDTIWDELVREHGLEEVEGNRFTNVEKDSEKDRGICIEGLGNVAYQLALGRHVRTRLCKYGIDIKGTGDFQGQQLHRLMAKFASLCGTYATIDLSDASDTICYMLVKLLLPRNWFELFCELRSEKTWINGKWVKLEKFSSMGNGFTFELETMLFYVIARVISGTSAVTVYGDDMIVPSDTYDDVISALRFFGFTPNLKKSFKEGPFRESCGADWFRGEDVRPVFLKTAPKDAYEWIEFHNRLTQIEDLTFWSMAKARKLAINQIPFWCRLWGPPGKEGCLWTTDSSLWKIRTNPDDWQQCQIQTVERQPAKYTTWVNKSQAMMCALYGTPSTGAAIRDTYTGHRRRWSPIFRTSASWGYTRV</sequence>
<keyword evidence="4" id="KW-0548">Nucleotidyltransferase</keyword>
<dbReference type="GO" id="GO:0039694">
    <property type="term" value="P:viral RNA genome replication"/>
    <property type="evidence" value="ECO:0007669"/>
    <property type="project" value="InterPro"/>
</dbReference>
<comment type="cofactor">
    <cofactor evidence="9">
        <name>Mg(2+)</name>
        <dbReference type="ChEBI" id="CHEBI:18420"/>
    </cofactor>
    <text evidence="9">Binds 2 Mg(2+) per subunit.</text>
</comment>
<comment type="catalytic activity">
    <reaction evidence="8">
        <text>RNA(n) + a ribonucleoside 5'-triphosphate = RNA(n+1) + diphosphate</text>
        <dbReference type="Rhea" id="RHEA:21248"/>
        <dbReference type="Rhea" id="RHEA-COMP:14527"/>
        <dbReference type="Rhea" id="RHEA-COMP:17342"/>
        <dbReference type="ChEBI" id="CHEBI:33019"/>
        <dbReference type="ChEBI" id="CHEBI:61557"/>
        <dbReference type="ChEBI" id="CHEBI:140395"/>
        <dbReference type="EC" id="2.7.7.48"/>
    </reaction>
</comment>
<feature type="binding site" evidence="9">
    <location>
        <position position="352"/>
    </location>
    <ligand>
        <name>Mg(2+)</name>
        <dbReference type="ChEBI" id="CHEBI:18420"/>
        <label>2</label>
    </ligand>
</feature>
<evidence type="ECO:0000259" key="10">
    <source>
        <dbReference type="PROSITE" id="PS50522"/>
    </source>
</evidence>
<evidence type="ECO:0000256" key="6">
    <source>
        <dbReference type="ARBA" id="ARBA00022953"/>
    </source>
</evidence>
<dbReference type="SUPFAM" id="SSF56672">
    <property type="entry name" value="DNA/RNA polymerases"/>
    <property type="match status" value="1"/>
</dbReference>
<dbReference type="Pfam" id="PF03431">
    <property type="entry name" value="RNA_replicase_B"/>
    <property type="match status" value="1"/>
</dbReference>
<keyword evidence="3" id="KW-0808">Transferase</keyword>